<protein>
    <submittedName>
        <fullName evidence="2">Plasmid mobilization relaxosome protein MobC</fullName>
    </submittedName>
</protein>
<reference evidence="3" key="2">
    <citation type="submission" date="2017-05" db="EMBL/GenBank/DDBJ databases">
        <title>Improved OligoMM genomes.</title>
        <authorList>
            <person name="Garzetti D."/>
        </authorList>
    </citation>
    <scope>NUCLEOTIDE SEQUENCE [LARGE SCALE GENOMIC DNA]</scope>
    <source>
        <strain evidence="3">KB18</strain>
    </source>
</reference>
<evidence type="ECO:0000313" key="4">
    <source>
        <dbReference type="Proteomes" id="UP000596035"/>
    </source>
</evidence>
<dbReference type="RefSeq" id="WP_066541797.1">
    <property type="nucleotide sequence ID" value="NZ_CP021422.1"/>
</dbReference>
<dbReference type="Proteomes" id="UP000196710">
    <property type="component" value="Chromosome"/>
</dbReference>
<sequence>MRMTEQDYKRLTRKARKCGLTKSGYIRQLIHDYKPREAPPADYYGMTRELKEIGNNMNQIAFMANATGLVDEGMYYPRTRI</sequence>
<dbReference type="KEGG" id="amur:ADH66_18910"/>
<accession>A0A1Z2XWN1</accession>
<dbReference type="GO" id="GO:0006355">
    <property type="term" value="P:regulation of DNA-templated transcription"/>
    <property type="evidence" value="ECO:0007669"/>
    <property type="project" value="InterPro"/>
</dbReference>
<dbReference type="Proteomes" id="UP000596035">
    <property type="component" value="Chromosome"/>
</dbReference>
<dbReference type="Pfam" id="PF21983">
    <property type="entry name" value="NikA-like"/>
    <property type="match status" value="1"/>
</dbReference>
<organism evidence="2 4">
    <name type="scientific">Acutalibacter muris</name>
    <dbReference type="NCBI Taxonomy" id="1796620"/>
    <lineage>
        <taxon>Bacteria</taxon>
        <taxon>Bacillati</taxon>
        <taxon>Bacillota</taxon>
        <taxon>Clostridia</taxon>
        <taxon>Eubacteriales</taxon>
        <taxon>Acutalibacteraceae</taxon>
        <taxon>Acutalibacter</taxon>
    </lineage>
</organism>
<dbReference type="Gene3D" id="1.10.1220.10">
    <property type="entry name" value="Met repressor-like"/>
    <property type="match status" value="1"/>
</dbReference>
<dbReference type="AlphaFoldDB" id="A0A1Z2XWN1"/>
<reference evidence="1" key="1">
    <citation type="journal article" date="2017" name="Genome Announc.">
        <title>High-Quality Whole-Genome Sequences of the Oligo-Mouse-Microbiota Bacterial Community.</title>
        <authorList>
            <person name="Garzetti D."/>
            <person name="Brugiroux S."/>
            <person name="Bunk B."/>
            <person name="Pukall R."/>
            <person name="McCoy K.D."/>
            <person name="Macpherson A.J."/>
            <person name="Stecher B."/>
        </authorList>
    </citation>
    <scope>NUCLEOTIDE SEQUENCE</scope>
    <source>
        <strain evidence="1">KB18</strain>
    </source>
</reference>
<keyword evidence="3" id="KW-1185">Reference proteome</keyword>
<evidence type="ECO:0000313" key="1">
    <source>
        <dbReference type="EMBL" id="ASB42833.1"/>
    </source>
</evidence>
<evidence type="ECO:0000313" key="3">
    <source>
        <dbReference type="Proteomes" id="UP000196710"/>
    </source>
</evidence>
<evidence type="ECO:0000313" key="2">
    <source>
        <dbReference type="EMBL" id="QQR32050.1"/>
    </source>
</evidence>
<gene>
    <name evidence="2" type="primary">mobC</name>
    <name evidence="1" type="ORF">ADH66_18910</name>
    <name evidence="2" type="ORF">I5Q82_09335</name>
</gene>
<reference evidence="2 4" key="3">
    <citation type="submission" date="2020-11" db="EMBL/GenBank/DDBJ databases">
        <title>Closed and high quality bacterial genomes of the OMM12 community.</title>
        <authorList>
            <person name="Marbouty M."/>
            <person name="Lamy-Besnier Q."/>
            <person name="Debarbieux L."/>
            <person name="Koszul R."/>
        </authorList>
    </citation>
    <scope>NUCLEOTIDE SEQUENCE [LARGE SCALE GENOMIC DNA]</scope>
    <source>
        <strain evidence="2 4">KB18</strain>
    </source>
</reference>
<name>A0A1Z2XWN1_9FIRM</name>
<dbReference type="InterPro" id="IPR053842">
    <property type="entry name" value="NikA-like"/>
</dbReference>
<proteinExistence type="predicted"/>
<dbReference type="InterPro" id="IPR013321">
    <property type="entry name" value="Arc_rbn_hlx_hlx"/>
</dbReference>
<dbReference type="EMBL" id="CP021422">
    <property type="protein sequence ID" value="ASB42833.1"/>
    <property type="molecule type" value="Genomic_DNA"/>
</dbReference>
<dbReference type="EMBL" id="CP065321">
    <property type="protein sequence ID" value="QQR32050.1"/>
    <property type="molecule type" value="Genomic_DNA"/>
</dbReference>